<dbReference type="Gramene" id="TraesLAC3D03G01762880.1">
    <property type="protein sequence ID" value="TraesLAC3D03G01762880.1.CDS1"/>
    <property type="gene ID" value="TraesLAC3D03G01762880"/>
</dbReference>
<dbReference type="EnsemblPlants" id="TraesCS3D02G086000.1">
    <property type="protein sequence ID" value="TraesCS3D02G086000.1.cds1"/>
    <property type="gene ID" value="TraesCS3D02G086000"/>
</dbReference>
<dbReference type="Gramene" id="TraesWEE_scaffold_000756_01G000300.1">
    <property type="protein sequence ID" value="TraesWEE_scaffold_000756_01G000300.1"/>
    <property type="gene ID" value="TraesWEE_scaffold_000756_01G000300"/>
</dbReference>
<evidence type="ECO:0000313" key="1">
    <source>
        <dbReference type="EnsemblPlants" id="TraesCS3D02G086000.1.cds1"/>
    </source>
</evidence>
<dbReference type="Gramene" id="TraesCAD_scaffold_007536_01G000300.1">
    <property type="protein sequence ID" value="TraesCAD_scaffold_007536_01G000300.1"/>
    <property type="gene ID" value="TraesCAD_scaffold_007536_01G000300"/>
</dbReference>
<keyword evidence="2" id="KW-1185">Reference proteome</keyword>
<dbReference type="Gramene" id="TraesSTA3D03G01816050.1">
    <property type="protein sequence ID" value="TraesSTA3D03G01816050.1.CDS1"/>
    <property type="gene ID" value="TraesSTA3D03G01816050"/>
</dbReference>
<protein>
    <recommendedName>
        <fullName evidence="3">Reverse transcriptase zinc-binding domain-containing protein</fullName>
    </recommendedName>
</protein>
<dbReference type="Gramene" id="TraesLDM3D03G01819460.1">
    <property type="protein sequence ID" value="TraesLDM3D03G01819460.1.CDS1"/>
    <property type="gene ID" value="TraesLDM3D03G01819460"/>
</dbReference>
<dbReference type="Gramene" id="TraesMAC3D03G01819750.1">
    <property type="protein sequence ID" value="TraesMAC3D03G01819750.1.CDS1"/>
    <property type="gene ID" value="TraesMAC3D03G01819750"/>
</dbReference>
<dbReference type="Gramene" id="TraesJUL3D03G01839580.1">
    <property type="protein sequence ID" value="TraesJUL3D03G01839580.1.CDS1"/>
    <property type="gene ID" value="TraesJUL3D03G01839580"/>
</dbReference>
<dbReference type="Gramene" id="TraesJAG3D03G01829820.1">
    <property type="protein sequence ID" value="TraesJAG3D03G01829820.1.CDS1"/>
    <property type="gene ID" value="TraesJAG3D03G01829820"/>
</dbReference>
<dbReference type="Gramene" id="TraesARI3D03G01853650.1">
    <property type="protein sequence ID" value="TraesARI3D03G01853650.1.CDS1"/>
    <property type="gene ID" value="TraesARI3D03G01853650"/>
</dbReference>
<dbReference type="Proteomes" id="UP000019116">
    <property type="component" value="Chromosome 3D"/>
</dbReference>
<proteinExistence type="predicted"/>
<dbReference type="Gramene" id="TraesROB_scaffold_008763_01G000200.1">
    <property type="protein sequence ID" value="TraesROB_scaffold_008763_01G000200.1"/>
    <property type="gene ID" value="TraesROB_scaffold_008763_01G000200"/>
</dbReference>
<evidence type="ECO:0000313" key="2">
    <source>
        <dbReference type="Proteomes" id="UP000019116"/>
    </source>
</evidence>
<dbReference type="AlphaFoldDB" id="A0A3B6GNM0"/>
<dbReference type="Gramene" id="TraesRN3D0100183300.1">
    <property type="protein sequence ID" value="TraesRN3D0100183300.1"/>
    <property type="gene ID" value="TraesRN3D0100183300"/>
</dbReference>
<reference evidence="1" key="1">
    <citation type="submission" date="2018-08" db="EMBL/GenBank/DDBJ databases">
        <authorList>
            <person name="Rossello M."/>
        </authorList>
    </citation>
    <scope>NUCLEOTIDE SEQUENCE [LARGE SCALE GENOMIC DNA]</scope>
    <source>
        <strain evidence="1">cv. Chinese Spring</strain>
    </source>
</reference>
<dbReference type="Gramene" id="TraesCS3D02G086000.1">
    <property type="protein sequence ID" value="TraesCS3D02G086000.1.cds1"/>
    <property type="gene ID" value="TraesCS3D02G086000"/>
</dbReference>
<evidence type="ECO:0008006" key="3">
    <source>
        <dbReference type="Google" id="ProtNLM"/>
    </source>
</evidence>
<dbReference type="OMA" id="LTIWSIW"/>
<reference evidence="1" key="2">
    <citation type="submission" date="2018-10" db="UniProtKB">
        <authorList>
            <consortium name="EnsemblPlants"/>
        </authorList>
    </citation>
    <scope>IDENTIFICATION</scope>
</reference>
<accession>A0A3B6GNM0</accession>
<dbReference type="Gramene" id="TraesCS3D03G0169800.1">
    <property type="protein sequence ID" value="TraesCS3D03G0169800.1.CDS1"/>
    <property type="gene ID" value="TraesCS3D03G0169800"/>
</dbReference>
<sequence length="96" mass="10867">MIQSWLGLVGLDPDSWSALVSIKEWWSSLCLPAGRRRRALSSLLLLVVWELWNKSNARVFHGISSMPSAVFAKIKHEASLWGLDGAKHLRTLMPRE</sequence>
<organism evidence="1">
    <name type="scientific">Triticum aestivum</name>
    <name type="common">Wheat</name>
    <dbReference type="NCBI Taxonomy" id="4565"/>
    <lineage>
        <taxon>Eukaryota</taxon>
        <taxon>Viridiplantae</taxon>
        <taxon>Streptophyta</taxon>
        <taxon>Embryophyta</taxon>
        <taxon>Tracheophyta</taxon>
        <taxon>Spermatophyta</taxon>
        <taxon>Magnoliopsida</taxon>
        <taxon>Liliopsida</taxon>
        <taxon>Poales</taxon>
        <taxon>Poaceae</taxon>
        <taxon>BOP clade</taxon>
        <taxon>Pooideae</taxon>
        <taxon>Triticodae</taxon>
        <taxon>Triticeae</taxon>
        <taxon>Triticinae</taxon>
        <taxon>Triticum</taxon>
    </lineage>
</organism>
<name>A0A3B6GNM0_WHEAT</name>